<dbReference type="EMBL" id="QYZD01000042">
    <property type="protein sequence ID" value="RJG18938.1"/>
    <property type="molecule type" value="Genomic_DNA"/>
</dbReference>
<accession>A0A3A3GCE5</accession>
<protein>
    <submittedName>
        <fullName evidence="1">Uncharacterized protein</fullName>
    </submittedName>
</protein>
<evidence type="ECO:0000313" key="2">
    <source>
        <dbReference type="Proteomes" id="UP000266177"/>
    </source>
</evidence>
<gene>
    <name evidence="1" type="ORF">DQX05_26710</name>
</gene>
<reference evidence="1 2" key="1">
    <citation type="submission" date="2018-09" db="EMBL/GenBank/DDBJ databases">
        <title>Paenibacillus SK2017-BO5.</title>
        <authorList>
            <person name="Piskunova J.V."/>
            <person name="Dubiley S.A."/>
            <person name="Severinov K.V."/>
        </authorList>
    </citation>
    <scope>NUCLEOTIDE SEQUENCE [LARGE SCALE GENOMIC DNA]</scope>
    <source>
        <strain evidence="1 2">BO5</strain>
    </source>
</reference>
<organism evidence="1 2">
    <name type="scientific">Paenibacillus thiaminolyticus</name>
    <name type="common">Bacillus thiaminolyticus</name>
    <dbReference type="NCBI Taxonomy" id="49283"/>
    <lineage>
        <taxon>Bacteria</taxon>
        <taxon>Bacillati</taxon>
        <taxon>Bacillota</taxon>
        <taxon>Bacilli</taxon>
        <taxon>Bacillales</taxon>
        <taxon>Paenibacillaceae</taxon>
        <taxon>Paenibacillus</taxon>
    </lineage>
</organism>
<comment type="caution">
    <text evidence="1">The sequence shown here is derived from an EMBL/GenBank/DDBJ whole genome shotgun (WGS) entry which is preliminary data.</text>
</comment>
<evidence type="ECO:0000313" key="1">
    <source>
        <dbReference type="EMBL" id="RJG18938.1"/>
    </source>
</evidence>
<dbReference type="Proteomes" id="UP000266177">
    <property type="component" value="Unassembled WGS sequence"/>
</dbReference>
<proteinExistence type="predicted"/>
<dbReference type="AlphaFoldDB" id="A0A3A3GCE5"/>
<sequence>MRRDADGSRFVDVPGDGALSGGLGGIKTLPRPAAQWDKLYRESANNAALSGSVDEWLNR</sequence>
<name>A0A3A3GCE5_PANTH</name>